<evidence type="ECO:0000313" key="2">
    <source>
        <dbReference type="Proteomes" id="UP000834106"/>
    </source>
</evidence>
<protein>
    <submittedName>
        <fullName evidence="1">Uncharacterized protein</fullName>
    </submittedName>
</protein>
<proteinExistence type="predicted"/>
<evidence type="ECO:0000313" key="1">
    <source>
        <dbReference type="EMBL" id="CAI9771008.1"/>
    </source>
</evidence>
<reference evidence="1" key="1">
    <citation type="submission" date="2023-05" db="EMBL/GenBank/DDBJ databases">
        <authorList>
            <person name="Huff M."/>
        </authorList>
    </citation>
    <scope>NUCLEOTIDE SEQUENCE</scope>
</reference>
<sequence>MIIEVLGKIEVLGLDPPSTNARHITFLLTGNIEFAPYIFQETSFPGKTSSIVGTEGPVAVVEMVEELKHALNGATALMLLIFDRSKTRNHSHKVGLLVCVASIPSGKIAKI</sequence>
<dbReference type="EMBL" id="OU503046">
    <property type="protein sequence ID" value="CAI9771008.1"/>
    <property type="molecule type" value="Genomic_DNA"/>
</dbReference>
<name>A0AAD1ZJL8_9LAMI</name>
<keyword evidence="2" id="KW-1185">Reference proteome</keyword>
<accession>A0AAD1ZJL8</accession>
<organism evidence="1 2">
    <name type="scientific">Fraxinus pennsylvanica</name>
    <dbReference type="NCBI Taxonomy" id="56036"/>
    <lineage>
        <taxon>Eukaryota</taxon>
        <taxon>Viridiplantae</taxon>
        <taxon>Streptophyta</taxon>
        <taxon>Embryophyta</taxon>
        <taxon>Tracheophyta</taxon>
        <taxon>Spermatophyta</taxon>
        <taxon>Magnoliopsida</taxon>
        <taxon>eudicotyledons</taxon>
        <taxon>Gunneridae</taxon>
        <taxon>Pentapetalae</taxon>
        <taxon>asterids</taxon>
        <taxon>lamiids</taxon>
        <taxon>Lamiales</taxon>
        <taxon>Oleaceae</taxon>
        <taxon>Oleeae</taxon>
        <taxon>Fraxinus</taxon>
    </lineage>
</organism>
<dbReference type="AlphaFoldDB" id="A0AAD1ZJL8"/>
<dbReference type="Proteomes" id="UP000834106">
    <property type="component" value="Chromosome 11"/>
</dbReference>
<gene>
    <name evidence="1" type="ORF">FPE_LOCUS18438</name>
</gene>